<proteinExistence type="predicted"/>
<protein>
    <submittedName>
        <fullName evidence="1">YlzJ-like family protein</fullName>
    </submittedName>
</protein>
<gene>
    <name evidence="1" type="ORF">OIN60_11945</name>
</gene>
<dbReference type="Proteomes" id="UP001241848">
    <property type="component" value="Unassembled WGS sequence"/>
</dbReference>
<accession>A0ABT9FSP6</accession>
<dbReference type="EMBL" id="JAPCKK010000016">
    <property type="protein sequence ID" value="MDP4097482.1"/>
    <property type="molecule type" value="Genomic_DNA"/>
</dbReference>
<keyword evidence="2" id="KW-1185">Reference proteome</keyword>
<dbReference type="RefSeq" id="WP_305755083.1">
    <property type="nucleotide sequence ID" value="NZ_JAPCKK010000016.1"/>
</dbReference>
<evidence type="ECO:0000313" key="1">
    <source>
        <dbReference type="EMBL" id="MDP4097482.1"/>
    </source>
</evidence>
<organism evidence="1 2">
    <name type="scientific">Paenibacillus zeirhizosphaerae</name>
    <dbReference type="NCBI Taxonomy" id="2987519"/>
    <lineage>
        <taxon>Bacteria</taxon>
        <taxon>Bacillati</taxon>
        <taxon>Bacillota</taxon>
        <taxon>Bacilli</taxon>
        <taxon>Bacillales</taxon>
        <taxon>Paenibacillaceae</taxon>
        <taxon>Paenibacillus</taxon>
    </lineage>
</organism>
<dbReference type="Pfam" id="PF14035">
    <property type="entry name" value="YlzJ"/>
    <property type="match status" value="1"/>
</dbReference>
<name>A0ABT9FSP6_9BACL</name>
<sequence>MTLYSVIPMDLVWQGMWKESGPLQEIKADGCLIQVRAEGERKGTIVRLLDCPLDAYLNPKLAPGTEIEW</sequence>
<reference evidence="1 2" key="1">
    <citation type="submission" date="2022-10" db="EMBL/GenBank/DDBJ databases">
        <title>Paenibacillus description and whole genome data of maize root bacterial community.</title>
        <authorList>
            <person name="Marton D."/>
            <person name="Farkas M."/>
            <person name="Cserhati M."/>
        </authorList>
    </citation>
    <scope>NUCLEOTIDE SEQUENCE [LARGE SCALE GENOMIC DNA]</scope>
    <source>
        <strain evidence="1 2">P96</strain>
    </source>
</reference>
<dbReference type="InterPro" id="IPR025619">
    <property type="entry name" value="YlzJ"/>
</dbReference>
<evidence type="ECO:0000313" key="2">
    <source>
        <dbReference type="Proteomes" id="UP001241848"/>
    </source>
</evidence>
<comment type="caution">
    <text evidence="1">The sequence shown here is derived from an EMBL/GenBank/DDBJ whole genome shotgun (WGS) entry which is preliminary data.</text>
</comment>